<dbReference type="GO" id="GO:0016020">
    <property type="term" value="C:membrane"/>
    <property type="evidence" value="ECO:0007669"/>
    <property type="project" value="TreeGrafter"/>
</dbReference>
<dbReference type="STRING" id="56723.ENSLBEP00000013241"/>
<keyword evidence="3" id="KW-1185">Reference proteome</keyword>
<name>A0A3Q3F0F8_9LABR</name>
<evidence type="ECO:0000313" key="2">
    <source>
        <dbReference type="Ensembl" id="ENSLBEP00000013241.1"/>
    </source>
</evidence>
<dbReference type="PANTHER" id="PTHR10656">
    <property type="entry name" value="CELL FATE DETERMINING PROTEIN MAB21-RELATED"/>
    <property type="match status" value="1"/>
</dbReference>
<evidence type="ECO:0000256" key="1">
    <source>
        <dbReference type="SAM" id="MobiDB-lite"/>
    </source>
</evidence>
<reference evidence="2" key="2">
    <citation type="submission" date="2025-09" db="UniProtKB">
        <authorList>
            <consortium name="Ensembl"/>
        </authorList>
    </citation>
    <scope>IDENTIFICATION</scope>
</reference>
<proteinExistence type="predicted"/>
<dbReference type="PANTHER" id="PTHR10656:SF8">
    <property type="entry name" value="INOSITOL 1,4,5-TRISPHOSPHATE RECEPTOR-INTERACTING PROTEIN"/>
    <property type="match status" value="1"/>
</dbReference>
<feature type="region of interest" description="Disordered" evidence="1">
    <location>
        <begin position="1"/>
        <end position="49"/>
    </location>
</feature>
<dbReference type="GeneTree" id="ENSGT01050000244827"/>
<dbReference type="SMART" id="SM01265">
    <property type="entry name" value="Mab-21"/>
    <property type="match status" value="1"/>
</dbReference>
<reference evidence="2" key="1">
    <citation type="submission" date="2025-08" db="UniProtKB">
        <authorList>
            <consortium name="Ensembl"/>
        </authorList>
    </citation>
    <scope>IDENTIFICATION</scope>
</reference>
<dbReference type="Ensembl" id="ENSLBET00000013942.1">
    <property type="protein sequence ID" value="ENSLBEP00000013241.1"/>
    <property type="gene ID" value="ENSLBEG00000010182.1"/>
</dbReference>
<dbReference type="InParanoid" id="A0A3Q3F0F8"/>
<dbReference type="AlphaFoldDB" id="A0A3Q3F0F8"/>
<sequence length="482" mass="55437">HPPKQTTGEDVQADDFFRDLNRPQGTRVKPEEVVLSSKEQSHLHTKTSENEASDAAWERDFIWYIWNTCSIISIIRFFRKYLGRNSQMHQEETFLFPGIAAQVPLLDTDTLQRFHSKYVRVPSSKMWKEEFLEGFANDLLDAMRTVSDKNGGMVIEDFQMVDVCNIIVPFTPPDPCSFQFLFGNNQASDLQLDMQVCGQIKLLEKRAATDGCPCQSPDAEDDDMVCLLHCGAEKVKVKVCDVFDDPLCVKDSPFLSKSKVIRWFQSTVKQAWAQISHKYEFELNIRYIDAPGALVVRFRSGKKISFSMNPVVKFNNDAYFFITPCSPTNLDTFWTLSLTNYEDSFFKNISKTLPENSCHSQILEIEFHFRATLMHLLLTTEASQWKPEQVAYRLQDLLVFMERSLQKKLLHHALIGNPLAGTVIQLPAYFTQAESVNLFHPLVVHNCIYRCALMHFQEMLKNAHVIIHDYIEQCVDNAECSV</sequence>
<dbReference type="InterPro" id="IPR024810">
    <property type="entry name" value="MAB21L/cGLR"/>
</dbReference>
<evidence type="ECO:0000313" key="3">
    <source>
        <dbReference type="Proteomes" id="UP000261660"/>
    </source>
</evidence>
<feature type="compositionally biased region" description="Basic and acidic residues" evidence="1">
    <location>
        <begin position="39"/>
        <end position="49"/>
    </location>
</feature>
<dbReference type="Proteomes" id="UP000261660">
    <property type="component" value="Unplaced"/>
</dbReference>
<organism evidence="2 3">
    <name type="scientific">Labrus bergylta</name>
    <name type="common">ballan wrasse</name>
    <dbReference type="NCBI Taxonomy" id="56723"/>
    <lineage>
        <taxon>Eukaryota</taxon>
        <taxon>Metazoa</taxon>
        <taxon>Chordata</taxon>
        <taxon>Craniata</taxon>
        <taxon>Vertebrata</taxon>
        <taxon>Euteleostomi</taxon>
        <taxon>Actinopterygii</taxon>
        <taxon>Neopterygii</taxon>
        <taxon>Teleostei</taxon>
        <taxon>Neoteleostei</taxon>
        <taxon>Acanthomorphata</taxon>
        <taxon>Eupercaria</taxon>
        <taxon>Labriformes</taxon>
        <taxon>Labridae</taxon>
        <taxon>Labrus</taxon>
    </lineage>
</organism>
<accession>A0A3Q3F0F8</accession>
<protein>
    <submittedName>
        <fullName evidence="2">Uncharacterized protein</fullName>
    </submittedName>
</protein>